<gene>
    <name evidence="1" type="ORF">VDGE_30571</name>
</gene>
<dbReference type="EMBL" id="RSDZ01000122">
    <property type="protein sequence ID" value="RXG42848.1"/>
    <property type="molecule type" value="Genomic_DNA"/>
</dbReference>
<reference evidence="1 2" key="1">
    <citation type="submission" date="2018-12" db="EMBL/GenBank/DDBJ databases">
        <title>Genome of Verticillium dahliae isolate Getta Getta.</title>
        <authorList>
            <person name="Gardiner D.M."/>
        </authorList>
    </citation>
    <scope>NUCLEOTIDE SEQUENCE [LARGE SCALE GENOMIC DNA]</scope>
    <source>
        <strain evidence="1 2">Getta Getta</strain>
    </source>
</reference>
<evidence type="ECO:0000313" key="2">
    <source>
        <dbReference type="Proteomes" id="UP000288725"/>
    </source>
</evidence>
<comment type="caution">
    <text evidence="1">The sequence shown here is derived from an EMBL/GenBank/DDBJ whole genome shotgun (WGS) entry which is preliminary data.</text>
</comment>
<name>A0A444RNZ4_VERDA</name>
<dbReference type="AlphaFoldDB" id="A0A444RNZ4"/>
<dbReference type="Proteomes" id="UP000288725">
    <property type="component" value="Unassembled WGS sequence"/>
</dbReference>
<sequence length="70" mass="7652">MAGEIERLIEWLIDDISCHGDRGYPVSQTLATIQDYHHGTVRHDTPSAIMPAAAESETTFPSAKIDNGIT</sequence>
<accession>A0A444RNZ4</accession>
<protein>
    <submittedName>
        <fullName evidence="1">Uncharacterized protein</fullName>
    </submittedName>
</protein>
<evidence type="ECO:0000313" key="1">
    <source>
        <dbReference type="EMBL" id="RXG42848.1"/>
    </source>
</evidence>
<proteinExistence type="predicted"/>
<organism evidence="1 2">
    <name type="scientific">Verticillium dahliae</name>
    <name type="common">Verticillium wilt</name>
    <dbReference type="NCBI Taxonomy" id="27337"/>
    <lineage>
        <taxon>Eukaryota</taxon>
        <taxon>Fungi</taxon>
        <taxon>Dikarya</taxon>
        <taxon>Ascomycota</taxon>
        <taxon>Pezizomycotina</taxon>
        <taxon>Sordariomycetes</taxon>
        <taxon>Hypocreomycetidae</taxon>
        <taxon>Glomerellales</taxon>
        <taxon>Plectosphaerellaceae</taxon>
        <taxon>Verticillium</taxon>
    </lineage>
</organism>